<evidence type="ECO:0000313" key="4">
    <source>
        <dbReference type="EMBL" id="EDQ90686.1"/>
    </source>
</evidence>
<dbReference type="InterPro" id="IPR012677">
    <property type="entry name" value="Nucleotide-bd_a/b_plait_sf"/>
</dbReference>
<dbReference type="InParanoid" id="A9UW08"/>
<dbReference type="Gene3D" id="3.30.70.330">
    <property type="match status" value="1"/>
</dbReference>
<dbReference type="SUPFAM" id="SSF54928">
    <property type="entry name" value="RNA-binding domain, RBD"/>
    <property type="match status" value="1"/>
</dbReference>
<keyword evidence="5" id="KW-1185">Reference proteome</keyword>
<dbReference type="InterPro" id="IPR000504">
    <property type="entry name" value="RRM_dom"/>
</dbReference>
<protein>
    <recommendedName>
        <fullName evidence="3">RRM domain-containing protein</fullName>
    </recommendedName>
</protein>
<feature type="non-terminal residue" evidence="4">
    <location>
        <position position="1"/>
    </location>
</feature>
<dbReference type="InterPro" id="IPR050886">
    <property type="entry name" value="RNA-binding_reg"/>
</dbReference>
<dbReference type="PROSITE" id="PS50102">
    <property type="entry name" value="RRM"/>
    <property type="match status" value="1"/>
</dbReference>
<dbReference type="PANTHER" id="PTHR48024">
    <property type="entry name" value="GEO13361P1-RELATED"/>
    <property type="match status" value="1"/>
</dbReference>
<dbReference type="STRING" id="81824.A9UW08"/>
<dbReference type="GeneID" id="5889791"/>
<dbReference type="AlphaFoldDB" id="A9UW08"/>
<evidence type="ECO:0000259" key="3">
    <source>
        <dbReference type="PROSITE" id="PS50102"/>
    </source>
</evidence>
<dbReference type="PANTHER" id="PTHR48024:SF56">
    <property type="entry name" value="HETEROGENEOUS NUCLEAR RIBONUCLEOPROTEIN A0"/>
    <property type="match status" value="1"/>
</dbReference>
<dbReference type="KEGG" id="mbr:MONBRDRAFT_3616"/>
<dbReference type="RefSeq" id="XP_001744737.1">
    <property type="nucleotide sequence ID" value="XM_001744685.1"/>
</dbReference>
<evidence type="ECO:0000256" key="2">
    <source>
        <dbReference type="PROSITE-ProRule" id="PRU00176"/>
    </source>
</evidence>
<feature type="non-terminal residue" evidence="4">
    <location>
        <position position="71"/>
    </location>
</feature>
<organism evidence="4 5">
    <name type="scientific">Monosiga brevicollis</name>
    <name type="common">Choanoflagellate</name>
    <dbReference type="NCBI Taxonomy" id="81824"/>
    <lineage>
        <taxon>Eukaryota</taxon>
        <taxon>Choanoflagellata</taxon>
        <taxon>Craspedida</taxon>
        <taxon>Salpingoecidae</taxon>
        <taxon>Monosiga</taxon>
    </lineage>
</organism>
<dbReference type="Pfam" id="PF00076">
    <property type="entry name" value="RRM_1"/>
    <property type="match status" value="1"/>
</dbReference>
<feature type="domain" description="RRM" evidence="3">
    <location>
        <begin position="1"/>
        <end position="71"/>
    </location>
</feature>
<sequence length="71" mass="8219">KVFVGGIPYEAREQDLLRHFERYSPLSANVILERETNRSRGFGFVTFADRNTASEAMRAMHNSFIGDRQVR</sequence>
<dbReference type="EMBL" id="CH991547">
    <property type="protein sequence ID" value="EDQ90686.1"/>
    <property type="molecule type" value="Genomic_DNA"/>
</dbReference>
<dbReference type="InterPro" id="IPR035979">
    <property type="entry name" value="RBD_domain_sf"/>
</dbReference>
<accession>A9UW08</accession>
<gene>
    <name evidence="4" type="ORF">MONBRDRAFT_3616</name>
</gene>
<dbReference type="eggNOG" id="KOG0118">
    <property type="taxonomic scope" value="Eukaryota"/>
</dbReference>
<evidence type="ECO:0000313" key="5">
    <source>
        <dbReference type="Proteomes" id="UP000001357"/>
    </source>
</evidence>
<evidence type="ECO:0000256" key="1">
    <source>
        <dbReference type="ARBA" id="ARBA00022884"/>
    </source>
</evidence>
<keyword evidence="1 2" id="KW-0694">RNA-binding</keyword>
<name>A9UW08_MONBE</name>
<dbReference type="SMART" id="SM00360">
    <property type="entry name" value="RRM"/>
    <property type="match status" value="1"/>
</dbReference>
<dbReference type="Proteomes" id="UP000001357">
    <property type="component" value="Unassembled WGS sequence"/>
</dbReference>
<reference evidence="4 5" key="1">
    <citation type="journal article" date="2008" name="Nature">
        <title>The genome of the choanoflagellate Monosiga brevicollis and the origin of metazoans.</title>
        <authorList>
            <consortium name="JGI Sequencing"/>
            <person name="King N."/>
            <person name="Westbrook M.J."/>
            <person name="Young S.L."/>
            <person name="Kuo A."/>
            <person name="Abedin M."/>
            <person name="Chapman J."/>
            <person name="Fairclough S."/>
            <person name="Hellsten U."/>
            <person name="Isogai Y."/>
            <person name="Letunic I."/>
            <person name="Marr M."/>
            <person name="Pincus D."/>
            <person name="Putnam N."/>
            <person name="Rokas A."/>
            <person name="Wright K.J."/>
            <person name="Zuzow R."/>
            <person name="Dirks W."/>
            <person name="Good M."/>
            <person name="Goodstein D."/>
            <person name="Lemons D."/>
            <person name="Li W."/>
            <person name="Lyons J.B."/>
            <person name="Morris A."/>
            <person name="Nichols S."/>
            <person name="Richter D.J."/>
            <person name="Salamov A."/>
            <person name="Bork P."/>
            <person name="Lim W.A."/>
            <person name="Manning G."/>
            <person name="Miller W.T."/>
            <person name="McGinnis W."/>
            <person name="Shapiro H."/>
            <person name="Tjian R."/>
            <person name="Grigoriev I.V."/>
            <person name="Rokhsar D."/>
        </authorList>
    </citation>
    <scope>NUCLEOTIDE SEQUENCE [LARGE SCALE GENOMIC DNA]</scope>
    <source>
        <strain evidence="5">MX1 / ATCC 50154</strain>
    </source>
</reference>
<dbReference type="GO" id="GO:0003723">
    <property type="term" value="F:RNA binding"/>
    <property type="evidence" value="ECO:0007669"/>
    <property type="project" value="UniProtKB-UniRule"/>
</dbReference>
<proteinExistence type="predicted"/>